<dbReference type="PANTHER" id="PTHR32361:SF3">
    <property type="entry name" value="REDUCTASE, PUTATIVE (AFU_ORTHOLOGUE AFUA_6G13750)-RELATED"/>
    <property type="match status" value="1"/>
</dbReference>
<keyword evidence="7" id="KW-0560">Oxidoreductase</keyword>
<dbReference type="SFLD" id="SFLDS00052">
    <property type="entry name" value="Ferric_Reductase_Domain"/>
    <property type="match status" value="1"/>
</dbReference>
<protein>
    <recommendedName>
        <fullName evidence="11">FAD-binding FR-type domain-containing protein</fullName>
    </recommendedName>
</protein>
<accession>A0A2C5Z3R8</accession>
<dbReference type="GO" id="GO:0005886">
    <property type="term" value="C:plasma membrane"/>
    <property type="evidence" value="ECO:0007669"/>
    <property type="project" value="TreeGrafter"/>
</dbReference>
<proteinExistence type="inferred from homology"/>
<dbReference type="InterPro" id="IPR017927">
    <property type="entry name" value="FAD-bd_FR_type"/>
</dbReference>
<feature type="transmembrane region" description="Helical" evidence="10">
    <location>
        <begin position="51"/>
        <end position="72"/>
    </location>
</feature>
<evidence type="ECO:0000256" key="10">
    <source>
        <dbReference type="SAM" id="Phobius"/>
    </source>
</evidence>
<evidence type="ECO:0000259" key="11">
    <source>
        <dbReference type="PROSITE" id="PS51384"/>
    </source>
</evidence>
<dbReference type="PROSITE" id="PS51384">
    <property type="entry name" value="FAD_FR"/>
    <property type="match status" value="1"/>
</dbReference>
<feature type="transmembrane region" description="Helical" evidence="10">
    <location>
        <begin position="248"/>
        <end position="270"/>
    </location>
</feature>
<evidence type="ECO:0000313" key="13">
    <source>
        <dbReference type="Proteomes" id="UP000224854"/>
    </source>
</evidence>
<evidence type="ECO:0000256" key="8">
    <source>
        <dbReference type="ARBA" id="ARBA00023065"/>
    </source>
</evidence>
<gene>
    <name evidence="12" type="ORF">CDD82_4937</name>
</gene>
<comment type="similarity">
    <text evidence="2">Belongs to the ferric reductase (FRE) family.</text>
</comment>
<name>A0A2C5Z3R8_9HYPO</name>
<dbReference type="InterPro" id="IPR039261">
    <property type="entry name" value="FNR_nucleotide-bd"/>
</dbReference>
<evidence type="ECO:0000256" key="9">
    <source>
        <dbReference type="ARBA" id="ARBA00023136"/>
    </source>
</evidence>
<evidence type="ECO:0000256" key="5">
    <source>
        <dbReference type="ARBA" id="ARBA00022982"/>
    </source>
</evidence>
<dbReference type="Pfam" id="PF08022">
    <property type="entry name" value="FAD_binding_8"/>
    <property type="match status" value="1"/>
</dbReference>
<evidence type="ECO:0000256" key="2">
    <source>
        <dbReference type="ARBA" id="ARBA00006278"/>
    </source>
</evidence>
<keyword evidence="3" id="KW-0813">Transport</keyword>
<dbReference type="Gene3D" id="3.40.50.80">
    <property type="entry name" value="Nucleotide-binding domain of ferredoxin-NADP reductase (FNR) module"/>
    <property type="match status" value="1"/>
</dbReference>
<comment type="subcellular location">
    <subcellularLocation>
        <location evidence="1">Membrane</location>
        <topology evidence="1">Multi-pass membrane protein</topology>
    </subcellularLocation>
</comment>
<dbReference type="PANTHER" id="PTHR32361">
    <property type="entry name" value="FERRIC/CUPRIC REDUCTASE TRANSMEMBRANE COMPONENT"/>
    <property type="match status" value="1"/>
</dbReference>
<keyword evidence="9 10" id="KW-0472">Membrane</keyword>
<evidence type="ECO:0000256" key="7">
    <source>
        <dbReference type="ARBA" id="ARBA00023002"/>
    </source>
</evidence>
<reference evidence="12 13" key="1">
    <citation type="submission" date="2017-06" db="EMBL/GenBank/DDBJ databases">
        <title>Ant-infecting Ophiocordyceps genomes reveal a high diversity of potential behavioral manipulation genes and a possible major role for enterotoxins.</title>
        <authorList>
            <person name="De Bekker C."/>
            <person name="Evans H.C."/>
            <person name="Brachmann A."/>
            <person name="Hughes D.P."/>
        </authorList>
    </citation>
    <scope>NUCLEOTIDE SEQUENCE [LARGE SCALE GENOMIC DNA]</scope>
    <source>
        <strain evidence="12 13">1348a</strain>
    </source>
</reference>
<dbReference type="Proteomes" id="UP000224854">
    <property type="component" value="Unassembled WGS sequence"/>
</dbReference>
<dbReference type="GO" id="GO:0015677">
    <property type="term" value="P:copper ion import"/>
    <property type="evidence" value="ECO:0007669"/>
    <property type="project" value="TreeGrafter"/>
</dbReference>
<evidence type="ECO:0000256" key="1">
    <source>
        <dbReference type="ARBA" id="ARBA00004141"/>
    </source>
</evidence>
<dbReference type="GO" id="GO:0000293">
    <property type="term" value="F:ferric-chelate reductase activity"/>
    <property type="evidence" value="ECO:0007669"/>
    <property type="project" value="UniProtKB-ARBA"/>
</dbReference>
<sequence>MNTLQIRHIQNHSDADGFEKHWGYPDRVVPCKNDAGSCTYLDVVYHSHDLGMLYVGIFWACVAAILLLWACLKHLGRPTESYTDTQSHGGGLTKMRTTLMAFRRRYLLPDALPAVFGHITRFQVLVLAMLASYMLIFTFVGIVYNTWVTPVKKMPGVSNTRTSLGPFADRVGVFAYALTPLSILLGARESLLSVVTGVPYQNFNFLHRWTGYIIFVQSVLHTIGWCVIQFRLYQPQPSVGIEFVKQLYIIWGIVATILLTILVCLSTPWGIRLTGYEFFRKAHYFLAMVYIGACIGHWNRLQCFLIPSLILWGLDRGARFARTAMLHHHPLDGSKLGFAPARATMTIFQDFEHGDVVRLDFDNEQDAWLPGQHFFLCFPECSLWQSHPFTPLNSAIVRHGMVRHSYIMRAKRGETAKLATLASAKLANSMVNGNTKSSLAPTTSVILTGPYGPDIMDGINGDTNVVCVAGGTGISYVLPILLTLAGRRSVPDGRLELIWSMRHSNDVNWVRQEMDALTRVQKSANLTIRLYATRDFKTIADTPHLKDHGFTEAGSASSSTAPEIIECASSPKSPTVRCLGEEDGTKEENHADLHMLVSDFVESTARGPTVVFASGPGSMLTDLRRTVAELNSPGKVWRRQSRFDVDLVCDDRLEW</sequence>
<keyword evidence="13" id="KW-1185">Reference proteome</keyword>
<comment type="caution">
    <text evidence="12">The sequence shown here is derived from an EMBL/GenBank/DDBJ whole genome shotgun (WGS) entry which is preliminary data.</text>
</comment>
<feature type="transmembrane region" description="Helical" evidence="10">
    <location>
        <begin position="282"/>
        <end position="299"/>
    </location>
</feature>
<dbReference type="SFLD" id="SFLDG01168">
    <property type="entry name" value="Ferric_reductase_subgroup_(FRE"/>
    <property type="match status" value="1"/>
</dbReference>
<evidence type="ECO:0000256" key="3">
    <source>
        <dbReference type="ARBA" id="ARBA00022448"/>
    </source>
</evidence>
<keyword evidence="5" id="KW-0249">Electron transport</keyword>
<dbReference type="GO" id="GO:0006879">
    <property type="term" value="P:intracellular iron ion homeostasis"/>
    <property type="evidence" value="ECO:0007669"/>
    <property type="project" value="TreeGrafter"/>
</dbReference>
<keyword evidence="4 10" id="KW-0812">Transmembrane</keyword>
<dbReference type="InterPro" id="IPR013121">
    <property type="entry name" value="Fe_red_NAD-bd_6"/>
</dbReference>
<dbReference type="Pfam" id="PF08030">
    <property type="entry name" value="NAD_binding_6"/>
    <property type="match status" value="1"/>
</dbReference>
<feature type="transmembrane region" description="Helical" evidence="10">
    <location>
        <begin position="209"/>
        <end position="228"/>
    </location>
</feature>
<organism evidence="12 13">
    <name type="scientific">Ophiocordyceps australis</name>
    <dbReference type="NCBI Taxonomy" id="1399860"/>
    <lineage>
        <taxon>Eukaryota</taxon>
        <taxon>Fungi</taxon>
        <taxon>Dikarya</taxon>
        <taxon>Ascomycota</taxon>
        <taxon>Pezizomycotina</taxon>
        <taxon>Sordariomycetes</taxon>
        <taxon>Hypocreomycetidae</taxon>
        <taxon>Hypocreales</taxon>
        <taxon>Ophiocordycipitaceae</taxon>
        <taxon>Ophiocordyceps</taxon>
    </lineage>
</organism>
<keyword evidence="6 10" id="KW-1133">Transmembrane helix</keyword>
<evidence type="ECO:0000313" key="12">
    <source>
        <dbReference type="EMBL" id="PHH74440.1"/>
    </source>
</evidence>
<feature type="transmembrane region" description="Helical" evidence="10">
    <location>
        <begin position="124"/>
        <end position="147"/>
    </location>
</feature>
<dbReference type="OrthoDB" id="167398at2759"/>
<evidence type="ECO:0000256" key="4">
    <source>
        <dbReference type="ARBA" id="ARBA00022692"/>
    </source>
</evidence>
<dbReference type="GO" id="GO:0006826">
    <property type="term" value="P:iron ion transport"/>
    <property type="evidence" value="ECO:0007669"/>
    <property type="project" value="TreeGrafter"/>
</dbReference>
<dbReference type="InterPro" id="IPR013130">
    <property type="entry name" value="Fe3_Rdtase_TM_dom"/>
</dbReference>
<dbReference type="InterPro" id="IPR013112">
    <property type="entry name" value="FAD-bd_8"/>
</dbReference>
<dbReference type="AlphaFoldDB" id="A0A2C5Z3R8"/>
<dbReference type="SUPFAM" id="SSF52343">
    <property type="entry name" value="Ferredoxin reductase-like, C-terminal NADP-linked domain"/>
    <property type="match status" value="1"/>
</dbReference>
<feature type="domain" description="FAD-binding FR-type" evidence="11">
    <location>
        <begin position="338"/>
        <end position="457"/>
    </location>
</feature>
<dbReference type="Pfam" id="PF01794">
    <property type="entry name" value="Ferric_reduct"/>
    <property type="match status" value="1"/>
</dbReference>
<dbReference type="InterPro" id="IPR051410">
    <property type="entry name" value="Ferric/Cupric_Reductase"/>
</dbReference>
<keyword evidence="8" id="KW-0406">Ion transport</keyword>
<evidence type="ECO:0000256" key="6">
    <source>
        <dbReference type="ARBA" id="ARBA00022989"/>
    </source>
</evidence>
<dbReference type="CDD" id="cd06186">
    <property type="entry name" value="NOX_Duox_like_FAD_NADP"/>
    <property type="match status" value="1"/>
</dbReference>
<dbReference type="EMBL" id="NJEU01000431">
    <property type="protein sequence ID" value="PHH74440.1"/>
    <property type="molecule type" value="Genomic_DNA"/>
</dbReference>